<accession>A0A1X1C2R7</accession>
<gene>
    <name evidence="2" type="ORF">HA41_00655</name>
</gene>
<protein>
    <submittedName>
        <fullName evidence="2">Uncharacterized protein</fullName>
    </submittedName>
</protein>
<evidence type="ECO:0000313" key="3">
    <source>
        <dbReference type="Proteomes" id="UP000193933"/>
    </source>
</evidence>
<dbReference type="EMBL" id="MLFN01000001">
    <property type="protein sequence ID" value="ORM55975.1"/>
    <property type="molecule type" value="Genomic_DNA"/>
</dbReference>
<reference evidence="2 3" key="1">
    <citation type="journal article" date="2017" name="Antonie Van Leeuwenhoek">
        <title>Phylogenomic resolution of the bacterial genus Pantoea and its relationship with Erwinia and Tatumella.</title>
        <authorList>
            <person name="Palmer M."/>
            <person name="Steenkamp E.T."/>
            <person name="Coetzee M.P."/>
            <person name="Chan W.Y."/>
            <person name="van Zyl E."/>
            <person name="De Maayer P."/>
            <person name="Coutinho T.A."/>
            <person name="Blom J."/>
            <person name="Smits T.H."/>
            <person name="Duffy B."/>
            <person name="Venter S.N."/>
        </authorList>
    </citation>
    <scope>NUCLEOTIDE SEQUENCE [LARGE SCALE GENOMIC DNA]</scope>
    <source>
        <strain evidence="2 3">LMG 24534</strain>
    </source>
</reference>
<feature type="compositionally biased region" description="Basic and acidic residues" evidence="1">
    <location>
        <begin position="87"/>
        <end position="104"/>
    </location>
</feature>
<dbReference type="AlphaFoldDB" id="A0A1X1C2R7"/>
<dbReference type="RefSeq" id="WP_094119129.1">
    <property type="nucleotide sequence ID" value="NZ_MLFN01000001.1"/>
</dbReference>
<sequence length="120" mass="12562">MALVEITSGSLHAGANLRKLEVGEIVEVDDATAKRWVDTGKAKETDKKKGAKLTSFEVATPSSGDASALQAKLDDANAQIKSLQDAAESKEKEHAAALEAETKRADNAEAALAAATKKDK</sequence>
<comment type="caution">
    <text evidence="2">The sequence shown here is derived from an EMBL/GenBank/DDBJ whole genome shotgun (WGS) entry which is preliminary data.</text>
</comment>
<proteinExistence type="predicted"/>
<evidence type="ECO:0000256" key="1">
    <source>
        <dbReference type="SAM" id="MobiDB-lite"/>
    </source>
</evidence>
<dbReference type="Proteomes" id="UP000193933">
    <property type="component" value="Unassembled WGS sequence"/>
</dbReference>
<keyword evidence="3" id="KW-1185">Reference proteome</keyword>
<evidence type="ECO:0000313" key="2">
    <source>
        <dbReference type="EMBL" id="ORM55975.1"/>
    </source>
</evidence>
<feature type="region of interest" description="Disordered" evidence="1">
    <location>
        <begin position="82"/>
        <end position="104"/>
    </location>
</feature>
<dbReference type="OrthoDB" id="6615134at2"/>
<organism evidence="2 3">
    <name type="scientific">Pantoea conspicua</name>
    <dbReference type="NCBI Taxonomy" id="472705"/>
    <lineage>
        <taxon>Bacteria</taxon>
        <taxon>Pseudomonadati</taxon>
        <taxon>Pseudomonadota</taxon>
        <taxon>Gammaproteobacteria</taxon>
        <taxon>Enterobacterales</taxon>
        <taxon>Erwiniaceae</taxon>
        <taxon>Pantoea</taxon>
    </lineage>
</organism>
<name>A0A1X1C2R7_9GAMM</name>